<evidence type="ECO:0000256" key="6">
    <source>
        <dbReference type="ARBA" id="ARBA00022553"/>
    </source>
</evidence>
<evidence type="ECO:0000256" key="20">
    <source>
        <dbReference type="ARBA" id="ARBA00048235"/>
    </source>
</evidence>
<evidence type="ECO:0000256" key="7">
    <source>
        <dbReference type="ARBA" id="ARBA00022630"/>
    </source>
</evidence>
<evidence type="ECO:0000259" key="27">
    <source>
        <dbReference type="Pfam" id="PF00441"/>
    </source>
</evidence>
<comment type="catalytic activity">
    <reaction evidence="26">
        <text>2-methylpropanoyl-CoA + oxidized [electron-transfer flavoprotein] + H(+) = 2-methylpropenoyl-CoA + reduced [electron-transfer flavoprotein]</text>
        <dbReference type="Rhea" id="RHEA:44180"/>
        <dbReference type="Rhea" id="RHEA-COMP:10685"/>
        <dbReference type="Rhea" id="RHEA-COMP:10686"/>
        <dbReference type="ChEBI" id="CHEBI:15378"/>
        <dbReference type="ChEBI" id="CHEBI:57338"/>
        <dbReference type="ChEBI" id="CHEBI:57692"/>
        <dbReference type="ChEBI" id="CHEBI:58307"/>
        <dbReference type="ChEBI" id="CHEBI:62500"/>
    </reaction>
    <physiologicalReaction direction="left-to-right" evidence="26">
        <dbReference type="Rhea" id="RHEA:44181"/>
    </physiologicalReaction>
</comment>
<keyword evidence="9" id="KW-0276">Fatty acid metabolism</keyword>
<evidence type="ECO:0000256" key="9">
    <source>
        <dbReference type="ARBA" id="ARBA00022832"/>
    </source>
</evidence>
<keyword evidence="12" id="KW-0560">Oxidoreductase</keyword>
<proteinExistence type="inferred from homology"/>
<evidence type="ECO:0000256" key="26">
    <source>
        <dbReference type="ARBA" id="ARBA00051903"/>
    </source>
</evidence>
<evidence type="ECO:0000256" key="24">
    <source>
        <dbReference type="ARBA" id="ARBA00049192"/>
    </source>
</evidence>
<keyword evidence="8" id="KW-0274">FAD</keyword>
<evidence type="ECO:0000256" key="18">
    <source>
        <dbReference type="ARBA" id="ARBA00041537"/>
    </source>
</evidence>
<dbReference type="PROSITE" id="PS00072">
    <property type="entry name" value="ACYL_COA_DH_1"/>
    <property type="match status" value="1"/>
</dbReference>
<evidence type="ECO:0000259" key="28">
    <source>
        <dbReference type="Pfam" id="PF02770"/>
    </source>
</evidence>
<evidence type="ECO:0000256" key="21">
    <source>
        <dbReference type="ARBA" id="ARBA00048307"/>
    </source>
</evidence>
<dbReference type="FunFam" id="1.20.140.10:FF:000002">
    <property type="entry name" value="Acyl-CoA dehydrogenase short/branched chain"/>
    <property type="match status" value="1"/>
</dbReference>
<comment type="pathway">
    <text evidence="15">Amino-acid degradation; L-isoleucine degradation.</text>
</comment>
<dbReference type="PROSITE" id="PS00073">
    <property type="entry name" value="ACYL_COA_DH_2"/>
    <property type="match status" value="1"/>
</dbReference>
<comment type="catalytic activity">
    <reaction evidence="25">
        <text>(2S)-2-methylbutanoyl-CoA + oxidized [electron-transfer flavoprotein] + H(+) = (2E)-2-methylbut-2-enoyl-CoA + reduced [electron-transfer flavoprotein]</text>
        <dbReference type="Rhea" id="RHEA:48256"/>
        <dbReference type="Rhea" id="RHEA-COMP:10685"/>
        <dbReference type="Rhea" id="RHEA-COMP:10686"/>
        <dbReference type="ChEBI" id="CHEBI:15378"/>
        <dbReference type="ChEBI" id="CHEBI:57337"/>
        <dbReference type="ChEBI" id="CHEBI:57692"/>
        <dbReference type="ChEBI" id="CHEBI:58307"/>
        <dbReference type="ChEBI" id="CHEBI:88166"/>
    </reaction>
    <physiologicalReaction direction="left-to-right" evidence="25">
        <dbReference type="Rhea" id="RHEA:48257"/>
    </physiologicalReaction>
</comment>
<dbReference type="GO" id="GO:0003853">
    <property type="term" value="F:short-chain 2-methyl fatty acyl-CoA dehydrogenase activity"/>
    <property type="evidence" value="ECO:0007669"/>
    <property type="project" value="UniProtKB-EC"/>
</dbReference>
<evidence type="ECO:0000256" key="22">
    <source>
        <dbReference type="ARBA" id="ARBA00048592"/>
    </source>
</evidence>
<sequence length="437" mass="48126">MPLTVMRTLTCVPRVLKSLGVTRSGTVPLLSNPRNKFLRPIYAVRGLSTSVHPPVTLLTEDEEAMKDLVSKIAKELIAPLSPQMDREAKLDKSVLETLFQNGLMGIEIPEEYGGTGATFGATIVVVEELAKVDPGVSILVDIQNTLSNNLIIELGTEEQKRKYLPMLAANTIGSFCLSESESGSDAFSLRTRADRDGDSFIINGTKTWISFSDLAGIYLVMANAEPSKGYKGITCFIVDRDLPGVSIGKKEDKLGIRSSSTCQVNFDNVKIPASNLLGEFGQGYKYAITKLNGGRIGVAAQMLGLAQGCFDATLPYLLQRKQFGKRIFDFQGIQHQVSHVATKIECARTLVYNACRLKESNLPFVKQASMAKYFAAEVATETTSKCMEWMGGVGFTKDYPIERYYRDCKIGSIYEGTSNIQLNTIAKYLEKEYENFN</sequence>
<dbReference type="Pfam" id="PF02771">
    <property type="entry name" value="Acyl-CoA_dh_N"/>
    <property type="match status" value="1"/>
</dbReference>
<evidence type="ECO:0000256" key="19">
    <source>
        <dbReference type="ARBA" id="ARBA00042821"/>
    </source>
</evidence>
<dbReference type="GO" id="GO:0005759">
    <property type="term" value="C:mitochondrial matrix"/>
    <property type="evidence" value="ECO:0007669"/>
    <property type="project" value="UniProtKB-SubCell"/>
</dbReference>
<evidence type="ECO:0000256" key="16">
    <source>
        <dbReference type="ARBA" id="ARBA00039036"/>
    </source>
</evidence>
<evidence type="ECO:0000313" key="30">
    <source>
        <dbReference type="EMBL" id="CAG7635471.1"/>
    </source>
</evidence>
<keyword evidence="6" id="KW-0597">Phosphoprotein</keyword>
<keyword evidence="7" id="KW-0285">Flavoprotein</keyword>
<feature type="domain" description="Acyl-CoA dehydrogenase/oxidase C-terminal" evidence="27">
    <location>
        <begin position="281"/>
        <end position="428"/>
    </location>
</feature>
<dbReference type="Proteomes" id="UP000708208">
    <property type="component" value="Unassembled WGS sequence"/>
</dbReference>
<dbReference type="Pfam" id="PF00441">
    <property type="entry name" value="Acyl-CoA_dh_1"/>
    <property type="match status" value="1"/>
</dbReference>
<evidence type="ECO:0000256" key="4">
    <source>
        <dbReference type="ARBA" id="ARBA00009347"/>
    </source>
</evidence>
<keyword evidence="13" id="KW-0443">Lipid metabolism</keyword>
<evidence type="ECO:0000256" key="2">
    <source>
        <dbReference type="ARBA" id="ARBA00004305"/>
    </source>
</evidence>
<keyword evidence="31" id="KW-1185">Reference proteome</keyword>
<dbReference type="GO" id="GO:0046395">
    <property type="term" value="P:carboxylic acid catabolic process"/>
    <property type="evidence" value="ECO:0007669"/>
    <property type="project" value="UniProtKB-ARBA"/>
</dbReference>
<accession>A0A8J2JFZ7</accession>
<keyword evidence="10" id="KW-0809">Transit peptide</keyword>
<dbReference type="FunFam" id="1.10.540.10:FF:000012">
    <property type="entry name" value="Acyl-CoA dehydrogenase short/branched chain"/>
    <property type="match status" value="1"/>
</dbReference>
<evidence type="ECO:0000256" key="23">
    <source>
        <dbReference type="ARBA" id="ARBA00049096"/>
    </source>
</evidence>
<dbReference type="PANTHER" id="PTHR43884">
    <property type="entry name" value="ACYL-COA DEHYDROGENASE"/>
    <property type="match status" value="1"/>
</dbReference>
<dbReference type="AlphaFoldDB" id="A0A8J2JFZ7"/>
<gene>
    <name evidence="30" type="ORF">AFUS01_LOCUS231</name>
</gene>
<dbReference type="GO" id="GO:0050660">
    <property type="term" value="F:flavin adenine dinucleotide binding"/>
    <property type="evidence" value="ECO:0007669"/>
    <property type="project" value="InterPro"/>
</dbReference>
<reference evidence="30" key="1">
    <citation type="submission" date="2021-06" db="EMBL/GenBank/DDBJ databases">
        <authorList>
            <person name="Hodson N. C."/>
            <person name="Mongue J. A."/>
            <person name="Jaron S. K."/>
        </authorList>
    </citation>
    <scope>NUCLEOTIDE SEQUENCE</scope>
</reference>
<evidence type="ECO:0000256" key="12">
    <source>
        <dbReference type="ARBA" id="ARBA00023002"/>
    </source>
</evidence>
<comment type="catalytic activity">
    <reaction evidence="22">
        <text>(2R)-2-methylbutanoyl-CoA + oxidized [electron-transfer flavoprotein] + H(+) = ethylacryloyl-CoA + reduced [electron-transfer flavoprotein]</text>
        <dbReference type="Rhea" id="RHEA:65296"/>
        <dbReference type="Rhea" id="RHEA-COMP:10685"/>
        <dbReference type="Rhea" id="RHEA-COMP:10686"/>
        <dbReference type="ChEBI" id="CHEBI:15378"/>
        <dbReference type="ChEBI" id="CHEBI:57692"/>
        <dbReference type="ChEBI" id="CHEBI:58307"/>
        <dbReference type="ChEBI" id="CHEBI:156439"/>
        <dbReference type="ChEBI" id="CHEBI:156440"/>
    </reaction>
    <physiologicalReaction direction="left-to-right" evidence="22">
        <dbReference type="Rhea" id="RHEA:65297"/>
    </physiologicalReaction>
</comment>
<evidence type="ECO:0000256" key="25">
    <source>
        <dbReference type="ARBA" id="ARBA00049552"/>
    </source>
</evidence>
<feature type="domain" description="Acyl-CoA oxidase/dehydrogenase middle" evidence="28">
    <location>
        <begin position="174"/>
        <end position="269"/>
    </location>
</feature>
<evidence type="ECO:0000256" key="14">
    <source>
        <dbReference type="ARBA" id="ARBA00023128"/>
    </source>
</evidence>
<evidence type="ECO:0000256" key="15">
    <source>
        <dbReference type="ARBA" id="ARBA00037895"/>
    </source>
</evidence>
<dbReference type="InterPro" id="IPR006091">
    <property type="entry name" value="Acyl-CoA_Oxase/DH_mid-dom"/>
</dbReference>
<evidence type="ECO:0000256" key="17">
    <source>
        <dbReference type="ARBA" id="ARBA00039850"/>
    </source>
</evidence>
<dbReference type="Pfam" id="PF02770">
    <property type="entry name" value="Acyl-CoA_dh_M"/>
    <property type="match status" value="1"/>
</dbReference>
<comment type="caution">
    <text evidence="30">The sequence shown here is derived from an EMBL/GenBank/DDBJ whole genome shotgun (WGS) entry which is preliminary data.</text>
</comment>
<dbReference type="OrthoDB" id="10262177at2759"/>
<comment type="cofactor">
    <cofactor evidence="1">
        <name>FAD</name>
        <dbReference type="ChEBI" id="CHEBI:57692"/>
    </cofactor>
</comment>
<evidence type="ECO:0000256" key="13">
    <source>
        <dbReference type="ARBA" id="ARBA00023098"/>
    </source>
</evidence>
<comment type="catalytic activity">
    <reaction evidence="20">
        <text>2-methylbutanoyl-CoA + oxidized [electron-transfer flavoprotein] + H(+) = (2E)-2-methylbut-2-enoyl-CoA + reduced [electron-transfer flavoprotein]</text>
        <dbReference type="Rhea" id="RHEA:43780"/>
        <dbReference type="Rhea" id="RHEA-COMP:10685"/>
        <dbReference type="Rhea" id="RHEA-COMP:10686"/>
        <dbReference type="ChEBI" id="CHEBI:15378"/>
        <dbReference type="ChEBI" id="CHEBI:57336"/>
        <dbReference type="ChEBI" id="CHEBI:57337"/>
        <dbReference type="ChEBI" id="CHEBI:57692"/>
        <dbReference type="ChEBI" id="CHEBI:58307"/>
        <dbReference type="EC" id="1.3.8.5"/>
    </reaction>
    <physiologicalReaction direction="left-to-right" evidence="20">
        <dbReference type="Rhea" id="RHEA:43781"/>
    </physiologicalReaction>
</comment>
<dbReference type="CDD" id="cd01158">
    <property type="entry name" value="SCAD_SBCAD"/>
    <property type="match status" value="1"/>
</dbReference>
<dbReference type="EMBL" id="CAJVCH010000983">
    <property type="protein sequence ID" value="CAG7635471.1"/>
    <property type="molecule type" value="Genomic_DNA"/>
</dbReference>
<dbReference type="InterPro" id="IPR013786">
    <property type="entry name" value="AcylCoA_DH/ox_N"/>
</dbReference>
<dbReference type="InterPro" id="IPR009075">
    <property type="entry name" value="AcylCo_DH/oxidase_C"/>
</dbReference>
<comment type="catalytic activity">
    <reaction evidence="23">
        <text>butanoyl-CoA + oxidized [electron-transfer flavoprotein] + H(+) = (2E)-butenoyl-CoA + reduced [electron-transfer flavoprotein]</text>
        <dbReference type="Rhea" id="RHEA:24004"/>
        <dbReference type="Rhea" id="RHEA-COMP:10685"/>
        <dbReference type="Rhea" id="RHEA-COMP:10686"/>
        <dbReference type="ChEBI" id="CHEBI:15378"/>
        <dbReference type="ChEBI" id="CHEBI:57332"/>
        <dbReference type="ChEBI" id="CHEBI:57371"/>
        <dbReference type="ChEBI" id="CHEBI:57692"/>
        <dbReference type="ChEBI" id="CHEBI:58307"/>
    </reaction>
    <physiologicalReaction direction="left-to-right" evidence="23">
        <dbReference type="Rhea" id="RHEA:24005"/>
    </physiologicalReaction>
</comment>
<protein>
    <recommendedName>
        <fullName evidence="17">Short/branched chain specific acyl-CoA dehydrogenase, mitochondrial</fullName>
        <ecNumber evidence="16">1.3.8.5</ecNumber>
    </recommendedName>
    <alternativeName>
        <fullName evidence="19">2-methyl branched chain acyl-CoA dehydrogenase</fullName>
    </alternativeName>
    <alternativeName>
        <fullName evidence="18">2-methylbutyryl-coenzyme A dehydrogenase</fullName>
    </alternativeName>
</protein>
<evidence type="ECO:0000256" key="1">
    <source>
        <dbReference type="ARBA" id="ARBA00001974"/>
    </source>
</evidence>
<evidence type="ECO:0000256" key="10">
    <source>
        <dbReference type="ARBA" id="ARBA00022946"/>
    </source>
</evidence>
<dbReference type="GO" id="GO:0006631">
    <property type="term" value="P:fatty acid metabolic process"/>
    <property type="evidence" value="ECO:0007669"/>
    <property type="project" value="UniProtKB-KW"/>
</dbReference>
<comment type="subunit">
    <text evidence="5">Homotetramer.</text>
</comment>
<comment type="similarity">
    <text evidence="4">Belongs to the acyl-CoA dehydrogenase family.</text>
</comment>
<evidence type="ECO:0000259" key="29">
    <source>
        <dbReference type="Pfam" id="PF02771"/>
    </source>
</evidence>
<name>A0A8J2JFZ7_9HEXA</name>
<comment type="catalytic activity">
    <reaction evidence="24">
        <text>hexanoyl-CoA + oxidized [electron-transfer flavoprotein] + H(+) = (2E)-hexenoyl-CoA + reduced [electron-transfer flavoprotein]</text>
        <dbReference type="Rhea" id="RHEA:43464"/>
        <dbReference type="Rhea" id="RHEA-COMP:10685"/>
        <dbReference type="Rhea" id="RHEA-COMP:10686"/>
        <dbReference type="ChEBI" id="CHEBI:15378"/>
        <dbReference type="ChEBI" id="CHEBI:57692"/>
        <dbReference type="ChEBI" id="CHEBI:58307"/>
        <dbReference type="ChEBI" id="CHEBI:62077"/>
        <dbReference type="ChEBI" id="CHEBI:62620"/>
    </reaction>
    <physiologicalReaction direction="left-to-right" evidence="24">
        <dbReference type="Rhea" id="RHEA:43465"/>
    </physiologicalReaction>
</comment>
<dbReference type="FunFam" id="2.40.110.10:FF:000001">
    <property type="entry name" value="Acyl-CoA dehydrogenase, mitochondrial"/>
    <property type="match status" value="1"/>
</dbReference>
<dbReference type="PANTHER" id="PTHR43884:SF1">
    <property type="entry name" value="SHORT_BRANCHED CHAIN SPECIFIC ACYL-COA DEHYDROGENASE, MITOCHONDRIAL"/>
    <property type="match status" value="1"/>
</dbReference>
<comment type="subcellular location">
    <subcellularLocation>
        <location evidence="2">Mitochondrion matrix</location>
    </subcellularLocation>
</comment>
<dbReference type="InterPro" id="IPR006089">
    <property type="entry name" value="Acyl-CoA_DH_CS"/>
</dbReference>
<keyword evidence="14" id="KW-0496">Mitochondrion</keyword>
<comment type="catalytic activity">
    <reaction evidence="21">
        <text>valproyl-CoA + oxidized [electron-transfer flavoprotein] + H(+) = (2E)-2-propylpent-2-enoyl-CoA + reduced [electron-transfer flavoprotein]</text>
        <dbReference type="Rhea" id="RHEA:65344"/>
        <dbReference type="Rhea" id="RHEA-COMP:10685"/>
        <dbReference type="Rhea" id="RHEA-COMP:10686"/>
        <dbReference type="ChEBI" id="CHEBI:15378"/>
        <dbReference type="ChEBI" id="CHEBI:57692"/>
        <dbReference type="ChEBI" id="CHEBI:58307"/>
        <dbReference type="ChEBI" id="CHEBI:156457"/>
        <dbReference type="ChEBI" id="CHEBI:156458"/>
    </reaction>
    <physiologicalReaction direction="left-to-right" evidence="21">
        <dbReference type="Rhea" id="RHEA:65345"/>
    </physiologicalReaction>
</comment>
<keyword evidence="11" id="KW-0007">Acetylation</keyword>
<evidence type="ECO:0000313" key="31">
    <source>
        <dbReference type="Proteomes" id="UP000708208"/>
    </source>
</evidence>
<evidence type="ECO:0000256" key="11">
    <source>
        <dbReference type="ARBA" id="ARBA00022990"/>
    </source>
</evidence>
<dbReference type="EC" id="1.3.8.5" evidence="16"/>
<evidence type="ECO:0000256" key="3">
    <source>
        <dbReference type="ARBA" id="ARBA00005198"/>
    </source>
</evidence>
<organism evidence="30 31">
    <name type="scientific">Allacma fusca</name>
    <dbReference type="NCBI Taxonomy" id="39272"/>
    <lineage>
        <taxon>Eukaryota</taxon>
        <taxon>Metazoa</taxon>
        <taxon>Ecdysozoa</taxon>
        <taxon>Arthropoda</taxon>
        <taxon>Hexapoda</taxon>
        <taxon>Collembola</taxon>
        <taxon>Symphypleona</taxon>
        <taxon>Sminthuridae</taxon>
        <taxon>Allacma</taxon>
    </lineage>
</organism>
<evidence type="ECO:0000256" key="8">
    <source>
        <dbReference type="ARBA" id="ARBA00022827"/>
    </source>
</evidence>
<evidence type="ECO:0000256" key="5">
    <source>
        <dbReference type="ARBA" id="ARBA00011881"/>
    </source>
</evidence>
<comment type="pathway">
    <text evidence="3">Lipid metabolism; mitochondrial fatty acid beta-oxidation.</text>
</comment>
<feature type="domain" description="Acyl-CoA dehydrogenase/oxidase N-terminal" evidence="29">
    <location>
        <begin position="59"/>
        <end position="169"/>
    </location>
</feature>